<dbReference type="EMBL" id="JADNRY010000106">
    <property type="protein sequence ID" value="KAF9065318.1"/>
    <property type="molecule type" value="Genomic_DNA"/>
</dbReference>
<name>A0A9P5PK19_9AGAR</name>
<evidence type="ECO:0000256" key="1">
    <source>
        <dbReference type="SAM" id="MobiDB-lite"/>
    </source>
</evidence>
<keyword evidence="3" id="KW-1185">Reference proteome</keyword>
<comment type="caution">
    <text evidence="2">The sequence shown here is derived from an EMBL/GenBank/DDBJ whole genome shotgun (WGS) entry which is preliminary data.</text>
</comment>
<dbReference type="Gene3D" id="3.10.260.10">
    <property type="entry name" value="Transcription regulator HTH, APSES-type DNA-binding domain"/>
    <property type="match status" value="1"/>
</dbReference>
<dbReference type="Proteomes" id="UP000772434">
    <property type="component" value="Unassembled WGS sequence"/>
</dbReference>
<feature type="region of interest" description="Disordered" evidence="1">
    <location>
        <begin position="320"/>
        <end position="341"/>
    </location>
</feature>
<evidence type="ECO:0000313" key="2">
    <source>
        <dbReference type="EMBL" id="KAF9065318.1"/>
    </source>
</evidence>
<evidence type="ECO:0000313" key="3">
    <source>
        <dbReference type="Proteomes" id="UP000772434"/>
    </source>
</evidence>
<feature type="compositionally biased region" description="Polar residues" evidence="1">
    <location>
        <begin position="774"/>
        <end position="788"/>
    </location>
</feature>
<dbReference type="OrthoDB" id="5597783at2759"/>
<dbReference type="SUPFAM" id="SSF54616">
    <property type="entry name" value="DNA-binding domain of Mlu1-box binding protein MBP1"/>
    <property type="match status" value="1"/>
</dbReference>
<dbReference type="AlphaFoldDB" id="A0A9P5PK19"/>
<feature type="region of interest" description="Disordered" evidence="1">
    <location>
        <begin position="706"/>
        <end position="788"/>
    </location>
</feature>
<reference evidence="2" key="1">
    <citation type="submission" date="2020-11" db="EMBL/GenBank/DDBJ databases">
        <authorList>
            <consortium name="DOE Joint Genome Institute"/>
            <person name="Ahrendt S."/>
            <person name="Riley R."/>
            <person name="Andreopoulos W."/>
            <person name="Labutti K."/>
            <person name="Pangilinan J."/>
            <person name="Ruiz-Duenas F.J."/>
            <person name="Barrasa J.M."/>
            <person name="Sanchez-Garcia M."/>
            <person name="Camarero S."/>
            <person name="Miyauchi S."/>
            <person name="Serrano A."/>
            <person name="Linde D."/>
            <person name="Babiker R."/>
            <person name="Drula E."/>
            <person name="Ayuso-Fernandez I."/>
            <person name="Pacheco R."/>
            <person name="Padilla G."/>
            <person name="Ferreira P."/>
            <person name="Barriuso J."/>
            <person name="Kellner H."/>
            <person name="Castanera R."/>
            <person name="Alfaro M."/>
            <person name="Ramirez L."/>
            <person name="Pisabarro A.G."/>
            <person name="Kuo A."/>
            <person name="Tritt A."/>
            <person name="Lipzen A."/>
            <person name="He G."/>
            <person name="Yan M."/>
            <person name="Ng V."/>
            <person name="Cullen D."/>
            <person name="Martin F."/>
            <person name="Rosso M.-N."/>
            <person name="Henrissat B."/>
            <person name="Hibbett D."/>
            <person name="Martinez A.T."/>
            <person name="Grigoriev I.V."/>
        </authorList>
    </citation>
    <scope>NUCLEOTIDE SEQUENCE</scope>
    <source>
        <strain evidence="2">AH 40177</strain>
    </source>
</reference>
<feature type="compositionally biased region" description="Low complexity" evidence="1">
    <location>
        <begin position="199"/>
        <end position="210"/>
    </location>
</feature>
<evidence type="ECO:0008006" key="4">
    <source>
        <dbReference type="Google" id="ProtNLM"/>
    </source>
</evidence>
<accession>A0A9P5PK19</accession>
<gene>
    <name evidence="2" type="ORF">BDP27DRAFT_1425003</name>
</gene>
<feature type="compositionally biased region" description="Acidic residues" evidence="1">
    <location>
        <begin position="261"/>
        <end position="270"/>
    </location>
</feature>
<feature type="compositionally biased region" description="Acidic residues" evidence="1">
    <location>
        <begin position="215"/>
        <end position="253"/>
    </location>
</feature>
<feature type="region of interest" description="Disordered" evidence="1">
    <location>
        <begin position="125"/>
        <end position="297"/>
    </location>
</feature>
<dbReference type="GO" id="GO:0003677">
    <property type="term" value="F:DNA binding"/>
    <property type="evidence" value="ECO:0007669"/>
    <property type="project" value="InterPro"/>
</dbReference>
<feature type="compositionally biased region" description="Low complexity" evidence="1">
    <location>
        <begin position="325"/>
        <end position="341"/>
    </location>
</feature>
<feature type="compositionally biased region" description="Acidic residues" evidence="1">
    <location>
        <begin position="164"/>
        <end position="173"/>
    </location>
</feature>
<proteinExistence type="predicted"/>
<protein>
    <recommendedName>
        <fullName evidence="4">HTH APSES-type domain-containing protein</fullName>
    </recommendedName>
</protein>
<dbReference type="InterPro" id="IPR036887">
    <property type="entry name" value="HTH_APSES_sf"/>
</dbReference>
<organism evidence="2 3">
    <name type="scientific">Rhodocollybia butyracea</name>
    <dbReference type="NCBI Taxonomy" id="206335"/>
    <lineage>
        <taxon>Eukaryota</taxon>
        <taxon>Fungi</taxon>
        <taxon>Dikarya</taxon>
        <taxon>Basidiomycota</taxon>
        <taxon>Agaricomycotina</taxon>
        <taxon>Agaricomycetes</taxon>
        <taxon>Agaricomycetidae</taxon>
        <taxon>Agaricales</taxon>
        <taxon>Marasmiineae</taxon>
        <taxon>Omphalotaceae</taxon>
        <taxon>Rhodocollybia</taxon>
    </lineage>
</organism>
<sequence length="788" mass="86476">MSVDNKAMTIKDLSEMTMTMGYNCLNVSAASQAITTYIRAHLQRCDAQQDQPLMLKHVLSGTAADDDLLPALHSTSGGAPTSSESRQTNFRRGTVVWYMSRVTGLPCPFARAGIRLCDYVDAPPKKREQCGEKRKRRSTRECVLKHVPGPSRETVRSSSPFSSDSDEDDENDDAPPPVKIKLTLRLPPLARVRQTPRRSPSVPHSVASAASPPPDSDDDDDDNESDSDDSSDEESEIEVDTDESIDEDVDLVADEAQLSDQWDEDDDEEVSTTWESPGPRSPSAQSPPVRVKEEPQDVQGLLDQWEYDLDIPLVKSEPWDWDWNPSYRGPSSSPSDSSISMSSPIQRIKEEEDLTLSFSGPHFTDWRESDALSPTSPFGFTFTDDSSLSPGVFPVPSTSRLPTPESPSITHSLSTLVHSLSMDSPVVPPPLFNVSGHLFSELEEELEPPPPCVSPHEIRIEGSTRPEAIVVKTCEPCNPEIIATHIEDIAVYQSSLGPHTLLRRIDTDFVNLSPIMKYARTPQPVMTAIPGAAIVTKGRPEVRGLWVPLEAVRLYVKDCITSKVSVDPIDVLDVFLSDTLAERFPPALREFVRNTSLTKGPLVRQFGKNFSGDDLPSSLLNDPPNPTLMAAVAAKDRMAVDDQNLPSPLHDVPLLIPPLDVPLSSTEEKIFDEFCVNLEWEKDANVDGMDLEDALRTVMPLIRTPTKIRSRARPTSTSPLSSPLSSCPPSPVLDQAPLPSEPASETDAVTSTSTRSGSLRRSKRVADALAARSNIKTRSSNRGSRNLS</sequence>
<feature type="compositionally biased region" description="Low complexity" evidence="1">
    <location>
        <begin position="714"/>
        <end position="725"/>
    </location>
</feature>